<keyword evidence="3" id="KW-0812">Transmembrane</keyword>
<dbReference type="PANTHER" id="PTHR47966">
    <property type="entry name" value="BETA-SITE APP-CLEAVING ENZYME, ISOFORM A-RELATED"/>
    <property type="match status" value="1"/>
</dbReference>
<dbReference type="GO" id="GO:0000324">
    <property type="term" value="C:fungal-type vacuole"/>
    <property type="evidence" value="ECO:0007669"/>
    <property type="project" value="TreeGrafter"/>
</dbReference>
<dbReference type="CDD" id="cd05471">
    <property type="entry name" value="pepsin_like"/>
    <property type="match status" value="1"/>
</dbReference>
<feature type="non-terminal residue" evidence="5">
    <location>
        <position position="1"/>
    </location>
</feature>
<comment type="similarity">
    <text evidence="1">Belongs to the peptidase A1 family.</text>
</comment>
<dbReference type="InterPro" id="IPR034164">
    <property type="entry name" value="Pepsin-like_dom"/>
</dbReference>
<dbReference type="PRINTS" id="PR00792">
    <property type="entry name" value="PEPSIN"/>
</dbReference>
<gene>
    <name evidence="5" type="ORF">K490DRAFT_11743</name>
</gene>
<keyword evidence="3" id="KW-0472">Membrane</keyword>
<dbReference type="AlphaFoldDB" id="A0A9P4HNZ3"/>
<dbReference type="GO" id="GO:0006508">
    <property type="term" value="P:proteolysis"/>
    <property type="evidence" value="ECO:0007669"/>
    <property type="project" value="UniProtKB-KW"/>
</dbReference>
<dbReference type="Gene3D" id="2.40.70.10">
    <property type="entry name" value="Acid Proteases"/>
    <property type="match status" value="2"/>
</dbReference>
<name>A0A9P4HNZ3_9PEZI</name>
<dbReference type="Pfam" id="PF00026">
    <property type="entry name" value="Asp"/>
    <property type="match status" value="1"/>
</dbReference>
<evidence type="ECO:0000259" key="4">
    <source>
        <dbReference type="PROSITE" id="PS51767"/>
    </source>
</evidence>
<accession>A0A9P4HNZ3</accession>
<evidence type="ECO:0000256" key="1">
    <source>
        <dbReference type="ARBA" id="ARBA00007447"/>
    </source>
</evidence>
<dbReference type="OrthoDB" id="4074350at2759"/>
<dbReference type="InterPro" id="IPR001461">
    <property type="entry name" value="Aspartic_peptidase_A1"/>
</dbReference>
<dbReference type="PANTHER" id="PTHR47966:SF51">
    <property type="entry name" value="BETA-SITE APP-CLEAVING ENZYME, ISOFORM A-RELATED"/>
    <property type="match status" value="1"/>
</dbReference>
<proteinExistence type="inferred from homology"/>
<feature type="compositionally biased region" description="Basic and acidic residues" evidence="2">
    <location>
        <begin position="519"/>
        <end position="539"/>
    </location>
</feature>
<keyword evidence="3" id="KW-1133">Transmembrane helix</keyword>
<protein>
    <submittedName>
        <fullName evidence="5">Acid protease</fullName>
    </submittedName>
</protein>
<sequence length="539" mass="58823">LERRSTSKKSTTTPLVFSPDQNWDGIDGSWSSFTLRVGTPEQFVRVFASTASAQTWVVQPEGCAWTNSSSCPDARGGTFDISNSTSWDPIGNFSLWTEEDLGYTGAAEYGYETVGLGGEGDGGPTIKNTTVGAYYTLDFYLGFLGLNPKGTNFTSFTEESPSYMTKLKEEGLIPSLSYGYTAGNEYRRTKVLASLTLGGYDDSRHITNEHSFSFAPDNERDLVVGLQGATMNTPDGNSVDLLPTPVLMYIDSTVPQIWLPLDACQQFEEAFGLTYDEATDLYLVDETTYESIRAMDPNVTFVLGDDTSGGDTINITLAYSAFDLTAKSPYQGLANSSRYFPLRRAQNESQYVFGRTFLQETYLIVDYERQNFSVSECSFLSDTQATIRAILPPDYDGSSDDDGGDGSGTSPINAGAIAGIAIGCFVAVIAVASFLGLLFWRRRYRKLAAQLKSQRSEVQNSRPSMAMASEAELDGSNGNSHGSWQRTTASTTPYAASEVDASATQIFEMPGDLPPLSEADGHQLSEKQAMMHRERKYNG</sequence>
<comment type="caution">
    <text evidence="5">The sequence shown here is derived from an EMBL/GenBank/DDBJ whole genome shotgun (WGS) entry which is preliminary data.</text>
</comment>
<feature type="domain" description="Peptidase A1" evidence="4">
    <location>
        <begin position="31"/>
        <end position="375"/>
    </location>
</feature>
<keyword evidence="6" id="KW-1185">Reference proteome</keyword>
<evidence type="ECO:0000313" key="5">
    <source>
        <dbReference type="EMBL" id="KAF2084277.1"/>
    </source>
</evidence>
<keyword evidence="5" id="KW-0378">Hydrolase</keyword>
<feature type="region of interest" description="Disordered" evidence="2">
    <location>
        <begin position="472"/>
        <end position="495"/>
    </location>
</feature>
<dbReference type="EMBL" id="ML978743">
    <property type="protein sequence ID" value="KAF2084277.1"/>
    <property type="molecule type" value="Genomic_DNA"/>
</dbReference>
<dbReference type="SUPFAM" id="SSF50630">
    <property type="entry name" value="Acid proteases"/>
    <property type="match status" value="1"/>
</dbReference>
<evidence type="ECO:0000256" key="3">
    <source>
        <dbReference type="SAM" id="Phobius"/>
    </source>
</evidence>
<dbReference type="InterPro" id="IPR021109">
    <property type="entry name" value="Peptidase_aspartic_dom_sf"/>
</dbReference>
<dbReference type="GO" id="GO:0004190">
    <property type="term" value="F:aspartic-type endopeptidase activity"/>
    <property type="evidence" value="ECO:0007669"/>
    <property type="project" value="InterPro"/>
</dbReference>
<evidence type="ECO:0000256" key="2">
    <source>
        <dbReference type="SAM" id="MobiDB-lite"/>
    </source>
</evidence>
<keyword evidence="5" id="KW-0645">Protease</keyword>
<dbReference type="Proteomes" id="UP000799776">
    <property type="component" value="Unassembled WGS sequence"/>
</dbReference>
<feature type="transmembrane region" description="Helical" evidence="3">
    <location>
        <begin position="416"/>
        <end position="440"/>
    </location>
</feature>
<evidence type="ECO:0000313" key="6">
    <source>
        <dbReference type="Proteomes" id="UP000799776"/>
    </source>
</evidence>
<organism evidence="5 6">
    <name type="scientific">Saccharata proteae CBS 121410</name>
    <dbReference type="NCBI Taxonomy" id="1314787"/>
    <lineage>
        <taxon>Eukaryota</taxon>
        <taxon>Fungi</taxon>
        <taxon>Dikarya</taxon>
        <taxon>Ascomycota</taxon>
        <taxon>Pezizomycotina</taxon>
        <taxon>Dothideomycetes</taxon>
        <taxon>Dothideomycetes incertae sedis</taxon>
        <taxon>Botryosphaeriales</taxon>
        <taxon>Saccharataceae</taxon>
        <taxon>Saccharata</taxon>
    </lineage>
</organism>
<feature type="region of interest" description="Disordered" evidence="2">
    <location>
        <begin position="510"/>
        <end position="539"/>
    </location>
</feature>
<feature type="non-terminal residue" evidence="5">
    <location>
        <position position="539"/>
    </location>
</feature>
<feature type="compositionally biased region" description="Polar residues" evidence="2">
    <location>
        <begin position="476"/>
        <end position="494"/>
    </location>
</feature>
<reference evidence="5" key="1">
    <citation type="journal article" date="2020" name="Stud. Mycol.">
        <title>101 Dothideomycetes genomes: a test case for predicting lifestyles and emergence of pathogens.</title>
        <authorList>
            <person name="Haridas S."/>
            <person name="Albert R."/>
            <person name="Binder M."/>
            <person name="Bloem J."/>
            <person name="Labutti K."/>
            <person name="Salamov A."/>
            <person name="Andreopoulos B."/>
            <person name="Baker S."/>
            <person name="Barry K."/>
            <person name="Bills G."/>
            <person name="Bluhm B."/>
            <person name="Cannon C."/>
            <person name="Castanera R."/>
            <person name="Culley D."/>
            <person name="Daum C."/>
            <person name="Ezra D."/>
            <person name="Gonzalez J."/>
            <person name="Henrissat B."/>
            <person name="Kuo A."/>
            <person name="Liang C."/>
            <person name="Lipzen A."/>
            <person name="Lutzoni F."/>
            <person name="Magnuson J."/>
            <person name="Mondo S."/>
            <person name="Nolan M."/>
            <person name="Ohm R."/>
            <person name="Pangilinan J."/>
            <person name="Park H.-J."/>
            <person name="Ramirez L."/>
            <person name="Alfaro M."/>
            <person name="Sun H."/>
            <person name="Tritt A."/>
            <person name="Yoshinaga Y."/>
            <person name="Zwiers L.-H."/>
            <person name="Turgeon B."/>
            <person name="Goodwin S."/>
            <person name="Spatafora J."/>
            <person name="Crous P."/>
            <person name="Grigoriev I."/>
        </authorList>
    </citation>
    <scope>NUCLEOTIDE SEQUENCE</scope>
    <source>
        <strain evidence="5">CBS 121410</strain>
    </source>
</reference>
<dbReference type="PROSITE" id="PS51767">
    <property type="entry name" value="PEPTIDASE_A1"/>
    <property type="match status" value="1"/>
</dbReference>
<dbReference type="InterPro" id="IPR033121">
    <property type="entry name" value="PEPTIDASE_A1"/>
</dbReference>